<dbReference type="Proteomes" id="UP001152300">
    <property type="component" value="Unassembled WGS sequence"/>
</dbReference>
<comment type="caution">
    <text evidence="1">The sequence shown here is derived from an EMBL/GenBank/DDBJ whole genome shotgun (WGS) entry which is preliminary data.</text>
</comment>
<name>A0A9X0DNL0_9HELO</name>
<gene>
    <name evidence="1" type="ORF">OCU04_004514</name>
</gene>
<reference evidence="1" key="1">
    <citation type="submission" date="2022-11" db="EMBL/GenBank/DDBJ databases">
        <title>Genome Resource of Sclerotinia nivalis Strain SnTB1, a Plant Pathogen Isolated from American Ginseng.</title>
        <authorList>
            <person name="Fan S."/>
        </authorList>
    </citation>
    <scope>NUCLEOTIDE SEQUENCE</scope>
    <source>
        <strain evidence="1">SnTB1</strain>
    </source>
</reference>
<organism evidence="1 2">
    <name type="scientific">Sclerotinia nivalis</name>
    <dbReference type="NCBI Taxonomy" id="352851"/>
    <lineage>
        <taxon>Eukaryota</taxon>
        <taxon>Fungi</taxon>
        <taxon>Dikarya</taxon>
        <taxon>Ascomycota</taxon>
        <taxon>Pezizomycotina</taxon>
        <taxon>Leotiomycetes</taxon>
        <taxon>Helotiales</taxon>
        <taxon>Sclerotiniaceae</taxon>
        <taxon>Sclerotinia</taxon>
    </lineage>
</organism>
<keyword evidence="2" id="KW-1185">Reference proteome</keyword>
<proteinExistence type="predicted"/>
<dbReference type="AlphaFoldDB" id="A0A9X0DNL0"/>
<dbReference type="EMBL" id="JAPEIS010000004">
    <property type="protein sequence ID" value="KAJ8067143.1"/>
    <property type="molecule type" value="Genomic_DNA"/>
</dbReference>
<protein>
    <submittedName>
        <fullName evidence="1">Uncharacterized protein</fullName>
    </submittedName>
</protein>
<evidence type="ECO:0000313" key="2">
    <source>
        <dbReference type="Proteomes" id="UP001152300"/>
    </source>
</evidence>
<evidence type="ECO:0000313" key="1">
    <source>
        <dbReference type="EMBL" id="KAJ8067143.1"/>
    </source>
</evidence>
<accession>A0A9X0DNL0</accession>
<sequence length="84" mass="9637">MKFILTYSDFLYTIIIYVLVQARLNPLLTVRSIRISQPCPSSTKQQLATQFISATDIDHNGINVYLVRYVTTIHCAASYSYFLL</sequence>